<dbReference type="GeneID" id="19176017"/>
<dbReference type="CDD" id="cd18186">
    <property type="entry name" value="BTB_POZ_ZBTB_KLHL-like"/>
    <property type="match status" value="1"/>
</dbReference>
<dbReference type="Proteomes" id="UP000019473">
    <property type="component" value="Unassembled WGS sequence"/>
</dbReference>
<dbReference type="VEuPathDB" id="FungiDB:A1O7_01405"/>
<sequence length="332" mass="38000">MASLGTTSRKRKRDELLFADQEIATVHVEDRHQIPRQFHVHKHLLCSSSEVLREHFDRQDTRVPVIREFFDIRDAKVMRLKDVRPEDFELFCRWLYTKALDMEEIEDGVDDGHKATSGHLCSVHQQFCVKVEKTNGDGGSDSGTGQTGHGQHLRIPFIAGGDSGDPTIDNKPWYTNFSKQSRTLARLLGLYIFAEVYKADSFKVAVMLEFQRSAFHSDIPAVNIVRHALDHLGIDSGMCSYLLDRYGSQDFSCPERADEAKLEKALYKLPSRFLTRMISLVARRTAGGTVNGKGDRWCDYHEHKSEEERKECEDSRPQDVDVVRKGLERLDD</sequence>
<dbReference type="RefSeq" id="XP_007753632.1">
    <property type="nucleotide sequence ID" value="XM_007755442.1"/>
</dbReference>
<dbReference type="InterPro" id="IPR011333">
    <property type="entry name" value="SKP1/BTB/POZ_sf"/>
</dbReference>
<dbReference type="eggNOG" id="ENOG502TEGE">
    <property type="taxonomic scope" value="Eukaryota"/>
</dbReference>
<organism evidence="2 3">
    <name type="scientific">Cladophialophora yegresii CBS 114405</name>
    <dbReference type="NCBI Taxonomy" id="1182544"/>
    <lineage>
        <taxon>Eukaryota</taxon>
        <taxon>Fungi</taxon>
        <taxon>Dikarya</taxon>
        <taxon>Ascomycota</taxon>
        <taxon>Pezizomycotina</taxon>
        <taxon>Eurotiomycetes</taxon>
        <taxon>Chaetothyriomycetidae</taxon>
        <taxon>Chaetothyriales</taxon>
        <taxon>Herpotrichiellaceae</taxon>
        <taxon>Cladophialophora</taxon>
    </lineage>
</organism>
<gene>
    <name evidence="2" type="ORF">A1O7_01405</name>
</gene>
<dbReference type="PANTHER" id="PTHR47843">
    <property type="entry name" value="BTB DOMAIN-CONTAINING PROTEIN-RELATED"/>
    <property type="match status" value="1"/>
</dbReference>
<dbReference type="EMBL" id="AMGW01000001">
    <property type="protein sequence ID" value="EXJ65065.1"/>
    <property type="molecule type" value="Genomic_DNA"/>
</dbReference>
<accession>W9WJB6</accession>
<proteinExistence type="predicted"/>
<evidence type="ECO:0000259" key="1">
    <source>
        <dbReference type="PROSITE" id="PS50097"/>
    </source>
</evidence>
<dbReference type="SUPFAM" id="SSF54695">
    <property type="entry name" value="POZ domain"/>
    <property type="match status" value="1"/>
</dbReference>
<dbReference type="Pfam" id="PF00651">
    <property type="entry name" value="BTB"/>
    <property type="match status" value="1"/>
</dbReference>
<comment type="caution">
    <text evidence="2">The sequence shown here is derived from an EMBL/GenBank/DDBJ whole genome shotgun (WGS) entry which is preliminary data.</text>
</comment>
<feature type="domain" description="BTB" evidence="1">
    <location>
        <begin position="22"/>
        <end position="104"/>
    </location>
</feature>
<evidence type="ECO:0000313" key="3">
    <source>
        <dbReference type="Proteomes" id="UP000019473"/>
    </source>
</evidence>
<dbReference type="Gene3D" id="3.30.710.10">
    <property type="entry name" value="Potassium Channel Kv1.1, Chain A"/>
    <property type="match status" value="1"/>
</dbReference>
<reference evidence="2 3" key="1">
    <citation type="submission" date="2013-03" db="EMBL/GenBank/DDBJ databases">
        <title>The Genome Sequence of Cladophialophora yegresii CBS 114405.</title>
        <authorList>
            <consortium name="The Broad Institute Genomics Platform"/>
            <person name="Cuomo C."/>
            <person name="de Hoog S."/>
            <person name="Gorbushina A."/>
            <person name="Walker B."/>
            <person name="Young S.K."/>
            <person name="Zeng Q."/>
            <person name="Gargeya S."/>
            <person name="Fitzgerald M."/>
            <person name="Haas B."/>
            <person name="Abouelleil A."/>
            <person name="Allen A.W."/>
            <person name="Alvarado L."/>
            <person name="Arachchi H.M."/>
            <person name="Berlin A.M."/>
            <person name="Chapman S.B."/>
            <person name="Gainer-Dewar J."/>
            <person name="Goldberg J."/>
            <person name="Griggs A."/>
            <person name="Gujja S."/>
            <person name="Hansen M."/>
            <person name="Howarth C."/>
            <person name="Imamovic A."/>
            <person name="Ireland A."/>
            <person name="Larimer J."/>
            <person name="McCowan C."/>
            <person name="Murphy C."/>
            <person name="Pearson M."/>
            <person name="Poon T.W."/>
            <person name="Priest M."/>
            <person name="Roberts A."/>
            <person name="Saif S."/>
            <person name="Shea T."/>
            <person name="Sisk P."/>
            <person name="Sykes S."/>
            <person name="Wortman J."/>
            <person name="Nusbaum C."/>
            <person name="Birren B."/>
        </authorList>
    </citation>
    <scope>NUCLEOTIDE SEQUENCE [LARGE SCALE GENOMIC DNA]</scope>
    <source>
        <strain evidence="2 3">CBS 114405</strain>
    </source>
</reference>
<keyword evidence="3" id="KW-1185">Reference proteome</keyword>
<dbReference type="InterPro" id="IPR000210">
    <property type="entry name" value="BTB/POZ_dom"/>
</dbReference>
<dbReference type="OrthoDB" id="194443at2759"/>
<protein>
    <recommendedName>
        <fullName evidence="1">BTB domain-containing protein</fullName>
    </recommendedName>
</protein>
<dbReference type="HOGENOM" id="CLU_068279_0_0_1"/>
<dbReference type="PROSITE" id="PS50097">
    <property type="entry name" value="BTB"/>
    <property type="match status" value="1"/>
</dbReference>
<name>W9WJB6_9EURO</name>
<dbReference type="PANTHER" id="PTHR47843:SF2">
    <property type="entry name" value="BTB DOMAIN-CONTAINING PROTEIN"/>
    <property type="match status" value="1"/>
</dbReference>
<evidence type="ECO:0000313" key="2">
    <source>
        <dbReference type="EMBL" id="EXJ65065.1"/>
    </source>
</evidence>
<dbReference type="AlphaFoldDB" id="W9WJB6"/>